<feature type="chain" id="PRO_5039614136" description="Peptidyl-prolyl cis-trans isomerase" evidence="7">
    <location>
        <begin position="26"/>
        <end position="315"/>
    </location>
</feature>
<comment type="catalytic activity">
    <reaction evidence="1 4 5">
        <text>[protein]-peptidylproline (omega=180) = [protein]-peptidylproline (omega=0)</text>
        <dbReference type="Rhea" id="RHEA:16237"/>
        <dbReference type="Rhea" id="RHEA-COMP:10747"/>
        <dbReference type="Rhea" id="RHEA-COMP:10748"/>
        <dbReference type="ChEBI" id="CHEBI:83833"/>
        <dbReference type="ChEBI" id="CHEBI:83834"/>
        <dbReference type="EC" id="5.2.1.8"/>
    </reaction>
</comment>
<dbReference type="AlphaFoldDB" id="A0A7Y9E6I2"/>
<reference evidence="9 10" key="1">
    <citation type="submission" date="2020-07" db="EMBL/GenBank/DDBJ databases">
        <title>Sequencing the genomes of 1000 actinobacteria strains.</title>
        <authorList>
            <person name="Klenk H.-P."/>
        </authorList>
    </citation>
    <scope>NUCLEOTIDE SEQUENCE [LARGE SCALE GENOMIC DNA]</scope>
    <source>
        <strain evidence="9 10">DSM 21350</strain>
    </source>
</reference>
<dbReference type="InterPro" id="IPR050689">
    <property type="entry name" value="FKBP-type_PPIase"/>
</dbReference>
<evidence type="ECO:0000313" key="10">
    <source>
        <dbReference type="Proteomes" id="UP000535511"/>
    </source>
</evidence>
<dbReference type="PANTHER" id="PTHR10516:SF428">
    <property type="entry name" value="PEPTIDYLPROLYL ISOMERASE"/>
    <property type="match status" value="1"/>
</dbReference>
<dbReference type="SUPFAM" id="SSF54534">
    <property type="entry name" value="FKBP-like"/>
    <property type="match status" value="2"/>
</dbReference>
<dbReference type="PANTHER" id="PTHR10516">
    <property type="entry name" value="PEPTIDYL-PROLYL CIS-TRANS ISOMERASE"/>
    <property type="match status" value="1"/>
</dbReference>
<feature type="signal peptide" evidence="7">
    <location>
        <begin position="1"/>
        <end position="25"/>
    </location>
</feature>
<dbReference type="Pfam" id="PF00254">
    <property type="entry name" value="FKBP_C"/>
    <property type="match status" value="2"/>
</dbReference>
<keyword evidence="2 4" id="KW-0697">Rotamase</keyword>
<gene>
    <name evidence="9" type="ORF">BJZ21_001950</name>
</gene>
<protein>
    <recommendedName>
        <fullName evidence="5">Peptidyl-prolyl cis-trans isomerase</fullName>
        <ecNumber evidence="5">5.2.1.8</ecNumber>
    </recommendedName>
</protein>
<comment type="similarity">
    <text evidence="5">Belongs to the FKBP-type PPIase family.</text>
</comment>
<proteinExistence type="inferred from homology"/>
<evidence type="ECO:0000256" key="1">
    <source>
        <dbReference type="ARBA" id="ARBA00000971"/>
    </source>
</evidence>
<dbReference type="Proteomes" id="UP000535511">
    <property type="component" value="Unassembled WGS sequence"/>
</dbReference>
<dbReference type="RefSeq" id="WP_179663554.1">
    <property type="nucleotide sequence ID" value="NZ_JACCBG010000001.1"/>
</dbReference>
<keyword evidence="7" id="KW-0732">Signal</keyword>
<dbReference type="EMBL" id="JACCBG010000001">
    <property type="protein sequence ID" value="NYD41867.1"/>
    <property type="molecule type" value="Genomic_DNA"/>
</dbReference>
<evidence type="ECO:0000256" key="7">
    <source>
        <dbReference type="SAM" id="SignalP"/>
    </source>
</evidence>
<feature type="domain" description="PPIase FKBP-type" evidence="8">
    <location>
        <begin position="79"/>
        <end position="169"/>
    </location>
</feature>
<sequence>MLRRLRRVPSVLLPLVLLGTLAACGNDTGSDASSGPLSAVSISGDPGKAPEVSWKQQMETTGIQSTVLHQGDGPAVKDGDSIYANFWIGDGYTKKKAYSTYDTGQPQLIKVDSSSLSPVFKEAVEGHTIGSRVAVTAPADKAFGPTGNPNLEIGNKDAVLIIVDLLSTVLDGPQGAQKPAPAWAPKLETKGDAVTGLDFSKAPKPDGKLHSAVLIEGTGATVAKGQTITVNYLGQVYGGKKPFDESYSKGQPTSFGIGTGQVIPGWDETLVGQHVGSRVLLAIPPKDGYGKQGQPSAGIKGDDTLYFVVDILGAH</sequence>
<dbReference type="InterPro" id="IPR001179">
    <property type="entry name" value="PPIase_FKBP_dom"/>
</dbReference>
<dbReference type="InterPro" id="IPR046357">
    <property type="entry name" value="PPIase_dom_sf"/>
</dbReference>
<evidence type="ECO:0000256" key="3">
    <source>
        <dbReference type="ARBA" id="ARBA00023235"/>
    </source>
</evidence>
<dbReference type="GO" id="GO:0005737">
    <property type="term" value="C:cytoplasm"/>
    <property type="evidence" value="ECO:0007669"/>
    <property type="project" value="TreeGrafter"/>
</dbReference>
<evidence type="ECO:0000259" key="8">
    <source>
        <dbReference type="PROSITE" id="PS50059"/>
    </source>
</evidence>
<dbReference type="GO" id="GO:0003755">
    <property type="term" value="F:peptidyl-prolyl cis-trans isomerase activity"/>
    <property type="evidence" value="ECO:0007669"/>
    <property type="project" value="UniProtKB-UniRule"/>
</dbReference>
<dbReference type="EC" id="5.2.1.8" evidence="5"/>
<dbReference type="PROSITE" id="PS50059">
    <property type="entry name" value="FKBP_PPIASE"/>
    <property type="match status" value="2"/>
</dbReference>
<feature type="region of interest" description="Disordered" evidence="6">
    <location>
        <begin position="30"/>
        <end position="50"/>
    </location>
</feature>
<evidence type="ECO:0000256" key="5">
    <source>
        <dbReference type="RuleBase" id="RU003915"/>
    </source>
</evidence>
<name>A0A7Y9E6I2_9ACTN</name>
<keyword evidence="10" id="KW-1185">Reference proteome</keyword>
<evidence type="ECO:0000256" key="6">
    <source>
        <dbReference type="SAM" id="MobiDB-lite"/>
    </source>
</evidence>
<accession>A0A7Y9E6I2</accession>
<dbReference type="Gene3D" id="3.10.50.40">
    <property type="match status" value="2"/>
</dbReference>
<organism evidence="9 10">
    <name type="scientific">Nocardioides panaciterrulae</name>
    <dbReference type="NCBI Taxonomy" id="661492"/>
    <lineage>
        <taxon>Bacteria</taxon>
        <taxon>Bacillati</taxon>
        <taxon>Actinomycetota</taxon>
        <taxon>Actinomycetes</taxon>
        <taxon>Propionibacteriales</taxon>
        <taxon>Nocardioidaceae</taxon>
        <taxon>Nocardioides</taxon>
    </lineage>
</organism>
<dbReference type="PROSITE" id="PS51257">
    <property type="entry name" value="PROKAR_LIPOPROTEIN"/>
    <property type="match status" value="1"/>
</dbReference>
<evidence type="ECO:0000313" key="9">
    <source>
        <dbReference type="EMBL" id="NYD41867.1"/>
    </source>
</evidence>
<evidence type="ECO:0000256" key="2">
    <source>
        <dbReference type="ARBA" id="ARBA00023110"/>
    </source>
</evidence>
<evidence type="ECO:0000256" key="4">
    <source>
        <dbReference type="PROSITE-ProRule" id="PRU00277"/>
    </source>
</evidence>
<keyword evidence="3 4" id="KW-0413">Isomerase</keyword>
<feature type="domain" description="PPIase FKBP-type" evidence="8">
    <location>
        <begin position="225"/>
        <end position="315"/>
    </location>
</feature>
<comment type="caution">
    <text evidence="9">The sequence shown here is derived from an EMBL/GenBank/DDBJ whole genome shotgun (WGS) entry which is preliminary data.</text>
</comment>